<reference evidence="1 2" key="1">
    <citation type="submission" date="2020-01" db="EMBL/GenBank/DDBJ databases">
        <title>Jiella pacifica sp. nov.</title>
        <authorList>
            <person name="Xue Z."/>
            <person name="Zhu S."/>
            <person name="Chen J."/>
            <person name="Yang J."/>
        </authorList>
    </citation>
    <scope>NUCLEOTIDE SEQUENCE [LARGE SCALE GENOMIC DNA]</scope>
    <source>
        <strain evidence="1 2">40Bstr34</strain>
    </source>
</reference>
<dbReference type="InterPro" id="IPR000944">
    <property type="entry name" value="Tscrpt_reg_Rrf2"/>
</dbReference>
<dbReference type="PROSITE" id="PS51197">
    <property type="entry name" value="HTH_RRF2_2"/>
    <property type="match status" value="1"/>
</dbReference>
<evidence type="ECO:0000313" key="2">
    <source>
        <dbReference type="Proteomes" id="UP000469011"/>
    </source>
</evidence>
<dbReference type="Proteomes" id="UP000469011">
    <property type="component" value="Unassembled WGS sequence"/>
</dbReference>
<dbReference type="Pfam" id="PF02082">
    <property type="entry name" value="Rrf2"/>
    <property type="match status" value="1"/>
</dbReference>
<dbReference type="Gene3D" id="1.10.10.10">
    <property type="entry name" value="Winged helix-like DNA-binding domain superfamily/Winged helix DNA-binding domain"/>
    <property type="match status" value="1"/>
</dbReference>
<sequence>MKRDSRLSSVLHALLHMESHGKPMTSEDLATCMSTNPVVVRRTMAGLRESGFVRSDRGPNGGWSIACDFDRVTLRDINAALGEPALFAVGNRHENPACLVEQAVNAALDDAFDAAEALLLERFATVTLAALAADFRRRFARHKSENGTKAHA</sequence>
<dbReference type="AlphaFoldDB" id="A0A6N9T8P3"/>
<dbReference type="GO" id="GO:0005829">
    <property type="term" value="C:cytosol"/>
    <property type="evidence" value="ECO:0007669"/>
    <property type="project" value="TreeGrafter"/>
</dbReference>
<name>A0A6N9T8P3_9HYPH</name>
<dbReference type="GO" id="GO:0003700">
    <property type="term" value="F:DNA-binding transcription factor activity"/>
    <property type="evidence" value="ECO:0007669"/>
    <property type="project" value="TreeGrafter"/>
</dbReference>
<gene>
    <name evidence="1" type="ORF">GTK09_16685</name>
</gene>
<organism evidence="1 2">
    <name type="scientific">Jiella pacifica</name>
    <dbReference type="NCBI Taxonomy" id="2696469"/>
    <lineage>
        <taxon>Bacteria</taxon>
        <taxon>Pseudomonadati</taxon>
        <taxon>Pseudomonadota</taxon>
        <taxon>Alphaproteobacteria</taxon>
        <taxon>Hyphomicrobiales</taxon>
        <taxon>Aurantimonadaceae</taxon>
        <taxon>Jiella</taxon>
    </lineage>
</organism>
<comment type="caution">
    <text evidence="1">The sequence shown here is derived from an EMBL/GenBank/DDBJ whole genome shotgun (WGS) entry which is preliminary data.</text>
</comment>
<dbReference type="EMBL" id="JAAAMG010000014">
    <property type="protein sequence ID" value="NDW06059.1"/>
    <property type="molecule type" value="Genomic_DNA"/>
</dbReference>
<protein>
    <submittedName>
        <fullName evidence="1">Transcriptional regulator</fullName>
    </submittedName>
</protein>
<dbReference type="RefSeq" id="WP_163464581.1">
    <property type="nucleotide sequence ID" value="NZ_JAAAMG010000014.1"/>
</dbReference>
<accession>A0A6N9T8P3</accession>
<dbReference type="InterPro" id="IPR036390">
    <property type="entry name" value="WH_DNA-bd_sf"/>
</dbReference>
<evidence type="ECO:0000313" key="1">
    <source>
        <dbReference type="EMBL" id="NDW06059.1"/>
    </source>
</evidence>
<proteinExistence type="predicted"/>
<dbReference type="PANTHER" id="PTHR33221:SF15">
    <property type="entry name" value="HTH-TYPE TRANSCRIPTIONAL REGULATOR YWGB-RELATED"/>
    <property type="match status" value="1"/>
</dbReference>
<keyword evidence="2" id="KW-1185">Reference proteome</keyword>
<dbReference type="InterPro" id="IPR036388">
    <property type="entry name" value="WH-like_DNA-bd_sf"/>
</dbReference>
<dbReference type="PANTHER" id="PTHR33221">
    <property type="entry name" value="WINGED HELIX-TURN-HELIX TRANSCRIPTIONAL REGULATOR, RRF2 FAMILY"/>
    <property type="match status" value="1"/>
</dbReference>
<dbReference type="SUPFAM" id="SSF46785">
    <property type="entry name" value="Winged helix' DNA-binding domain"/>
    <property type="match status" value="1"/>
</dbReference>